<comment type="similarity">
    <text evidence="1">Belongs to the small GTPase superfamily. Rab family.</text>
</comment>
<dbReference type="CDD" id="cd00154">
    <property type="entry name" value="Rab"/>
    <property type="match status" value="1"/>
</dbReference>
<dbReference type="SMART" id="SM00174">
    <property type="entry name" value="RHO"/>
    <property type="match status" value="1"/>
</dbReference>
<dbReference type="InterPro" id="IPR001806">
    <property type="entry name" value="Small_GTPase"/>
</dbReference>
<protein>
    <submittedName>
        <fullName evidence="6">RAB37</fullName>
    </submittedName>
</protein>
<dbReference type="SMART" id="SM00176">
    <property type="entry name" value="RAN"/>
    <property type="match status" value="1"/>
</dbReference>
<dbReference type="PANTHER" id="PTHR47978">
    <property type="match status" value="1"/>
</dbReference>
<keyword evidence="2" id="KW-0547">Nucleotide-binding</keyword>
<evidence type="ECO:0000313" key="7">
    <source>
        <dbReference type="Proteomes" id="UP000593567"/>
    </source>
</evidence>
<keyword evidence="4" id="KW-0449">Lipoprotein</keyword>
<comment type="caution">
    <text evidence="6">The sequence shown here is derived from an EMBL/GenBank/DDBJ whole genome shotgun (WGS) entry which is preliminary data.</text>
</comment>
<dbReference type="EMBL" id="VXIV02001905">
    <property type="protein sequence ID" value="KAF6028804.1"/>
    <property type="molecule type" value="Genomic_DNA"/>
</dbReference>
<evidence type="ECO:0000256" key="4">
    <source>
        <dbReference type="ARBA" id="ARBA00023288"/>
    </source>
</evidence>
<dbReference type="FunFam" id="3.40.50.300:FF:001129">
    <property type="entry name" value="ras-related protein Rab-44 isoform X2"/>
    <property type="match status" value="1"/>
</dbReference>
<dbReference type="GO" id="GO:0003924">
    <property type="term" value="F:GTPase activity"/>
    <property type="evidence" value="ECO:0007669"/>
    <property type="project" value="InterPro"/>
</dbReference>
<dbReference type="InterPro" id="IPR005225">
    <property type="entry name" value="Small_GTP-bd"/>
</dbReference>
<dbReference type="SMART" id="SM00173">
    <property type="entry name" value="RAS"/>
    <property type="match status" value="1"/>
</dbReference>
<dbReference type="Pfam" id="PF00071">
    <property type="entry name" value="Ras"/>
    <property type="match status" value="1"/>
</dbReference>
<dbReference type="OrthoDB" id="9989112at2759"/>
<dbReference type="Proteomes" id="UP000593567">
    <property type="component" value="Unassembled WGS sequence"/>
</dbReference>
<dbReference type="GO" id="GO:0005525">
    <property type="term" value="F:GTP binding"/>
    <property type="evidence" value="ECO:0007669"/>
    <property type="project" value="UniProtKB-KW"/>
</dbReference>
<dbReference type="PROSITE" id="PS51420">
    <property type="entry name" value="RHO"/>
    <property type="match status" value="1"/>
</dbReference>
<dbReference type="PRINTS" id="PR00449">
    <property type="entry name" value="RASTRNSFRMNG"/>
</dbReference>
<accession>A0A7J7JT08</accession>
<feature type="region of interest" description="Disordered" evidence="5">
    <location>
        <begin position="1"/>
        <end position="41"/>
    </location>
</feature>
<dbReference type="SUPFAM" id="SSF52540">
    <property type="entry name" value="P-loop containing nucleoside triphosphate hydrolases"/>
    <property type="match status" value="1"/>
</dbReference>
<evidence type="ECO:0000256" key="3">
    <source>
        <dbReference type="ARBA" id="ARBA00023134"/>
    </source>
</evidence>
<feature type="compositionally biased region" description="Basic and acidic residues" evidence="5">
    <location>
        <begin position="1"/>
        <end position="18"/>
    </location>
</feature>
<dbReference type="PROSITE" id="PS51419">
    <property type="entry name" value="RAB"/>
    <property type="match status" value="1"/>
</dbReference>
<reference evidence="6" key="1">
    <citation type="submission" date="2020-06" db="EMBL/GenBank/DDBJ databases">
        <title>Draft genome of Bugula neritina, a colonial animal packing powerful symbionts and potential medicines.</title>
        <authorList>
            <person name="Rayko M."/>
        </authorList>
    </citation>
    <scope>NUCLEOTIDE SEQUENCE [LARGE SCALE GENOMIC DNA]</scope>
    <source>
        <strain evidence="6">Kwan_BN1</strain>
    </source>
</reference>
<dbReference type="PROSITE" id="PS51417">
    <property type="entry name" value="ARF"/>
    <property type="match status" value="1"/>
</dbReference>
<evidence type="ECO:0000313" key="6">
    <source>
        <dbReference type="EMBL" id="KAF6028804.1"/>
    </source>
</evidence>
<dbReference type="AlphaFoldDB" id="A0A7J7JT08"/>
<dbReference type="SMART" id="SM00175">
    <property type="entry name" value="RAB"/>
    <property type="match status" value="1"/>
</dbReference>
<evidence type="ECO:0000256" key="1">
    <source>
        <dbReference type="ARBA" id="ARBA00006270"/>
    </source>
</evidence>
<dbReference type="PROSITE" id="PS51421">
    <property type="entry name" value="RAS"/>
    <property type="match status" value="1"/>
</dbReference>
<name>A0A7J7JT08_BUGNE</name>
<evidence type="ECO:0000256" key="5">
    <source>
        <dbReference type="SAM" id="MobiDB-lite"/>
    </source>
</evidence>
<sequence>MNDDSKVSNDSEKKHLAEEQECTSTRVITKSQSTDSESECEGDGLVNRKVIILGDSETGKTSLLIRFDQDKYTEGGLSATVGVGYANKIMVVEDAKVKLQIWDTAGQERFRSITRAYYRDAEALLLVYDITNRKSFSNIKGWLTEISELAKENVILLLIGNKLDLENERQVSVEEGQKIAEDSGAIFTEASAKSGEHVEHAFLSLARELLKTSAAVNGKVASPSVTESSKTSKSKCC</sequence>
<evidence type="ECO:0000256" key="2">
    <source>
        <dbReference type="ARBA" id="ARBA00022741"/>
    </source>
</evidence>
<proteinExistence type="inferred from homology"/>
<organism evidence="6 7">
    <name type="scientific">Bugula neritina</name>
    <name type="common">Brown bryozoan</name>
    <name type="synonym">Sertularia neritina</name>
    <dbReference type="NCBI Taxonomy" id="10212"/>
    <lineage>
        <taxon>Eukaryota</taxon>
        <taxon>Metazoa</taxon>
        <taxon>Spiralia</taxon>
        <taxon>Lophotrochozoa</taxon>
        <taxon>Bryozoa</taxon>
        <taxon>Gymnolaemata</taxon>
        <taxon>Cheilostomatida</taxon>
        <taxon>Flustrina</taxon>
        <taxon>Buguloidea</taxon>
        <taxon>Bugulidae</taxon>
        <taxon>Bugula</taxon>
    </lineage>
</organism>
<dbReference type="NCBIfam" id="TIGR00231">
    <property type="entry name" value="small_GTP"/>
    <property type="match status" value="1"/>
</dbReference>
<keyword evidence="7" id="KW-1185">Reference proteome</keyword>
<dbReference type="InterPro" id="IPR027417">
    <property type="entry name" value="P-loop_NTPase"/>
</dbReference>
<keyword evidence="3" id="KW-0342">GTP-binding</keyword>
<gene>
    <name evidence="6" type="ORF">EB796_012883</name>
</gene>
<feature type="compositionally biased region" description="Polar residues" evidence="5">
    <location>
        <begin position="22"/>
        <end position="35"/>
    </location>
</feature>
<dbReference type="Gene3D" id="3.40.50.300">
    <property type="entry name" value="P-loop containing nucleotide triphosphate hydrolases"/>
    <property type="match status" value="1"/>
</dbReference>